<evidence type="ECO:0000313" key="14">
    <source>
        <dbReference type="Proteomes" id="UP000001037"/>
    </source>
</evidence>
<evidence type="ECO:0000256" key="5">
    <source>
        <dbReference type="ARBA" id="ARBA00022485"/>
    </source>
</evidence>
<reference evidence="13 14" key="1">
    <citation type="journal article" date="2011" name="Stand. Genomic Sci.">
        <title>Complete genome sequence of the hyperthermophilic chemolithoautotroph Pyrolobus fumarii type strain (1A).</title>
        <authorList>
            <person name="Anderson I."/>
            <person name="Goker M."/>
            <person name="Nolan M."/>
            <person name="Lucas S."/>
            <person name="Hammon N."/>
            <person name="Deshpande S."/>
            <person name="Cheng J.F."/>
            <person name="Tapia R."/>
            <person name="Han C."/>
            <person name="Goodwin L."/>
            <person name="Pitluck S."/>
            <person name="Huntemann M."/>
            <person name="Liolios K."/>
            <person name="Ivanova N."/>
            <person name="Pagani I."/>
            <person name="Mavromatis K."/>
            <person name="Ovchinikova G."/>
            <person name="Pati A."/>
            <person name="Chen A."/>
            <person name="Palaniappan K."/>
            <person name="Land M."/>
            <person name="Hauser L."/>
            <person name="Brambilla E.M."/>
            <person name="Huber H."/>
            <person name="Yasawong M."/>
            <person name="Rohde M."/>
            <person name="Spring S."/>
            <person name="Abt B."/>
            <person name="Sikorski J."/>
            <person name="Wirth R."/>
            <person name="Detter J.C."/>
            <person name="Woyke T."/>
            <person name="Bristow J."/>
            <person name="Eisen J.A."/>
            <person name="Markowitz V."/>
            <person name="Hugenholtz P."/>
            <person name="Kyrpides N.C."/>
            <person name="Klenk H.P."/>
            <person name="Lapidus A."/>
        </authorList>
    </citation>
    <scope>NUCLEOTIDE SEQUENCE [LARGE SCALE GENOMIC DNA]</scope>
    <source>
        <strain evidence="14">DSM 11204 / 1A</strain>
    </source>
</reference>
<dbReference type="Proteomes" id="UP000001037">
    <property type="component" value="Chromosome"/>
</dbReference>
<dbReference type="OrthoDB" id="8612at2157"/>
<keyword evidence="10" id="KW-0411">Iron-sulfur</keyword>
<dbReference type="HOGENOM" id="CLU_044815_1_3_2"/>
<evidence type="ECO:0000313" key="13">
    <source>
        <dbReference type="EMBL" id="AEM38009.1"/>
    </source>
</evidence>
<dbReference type="SMART" id="SM00987">
    <property type="entry name" value="UreE_C"/>
    <property type="match status" value="1"/>
</dbReference>
<evidence type="ECO:0000256" key="10">
    <source>
        <dbReference type="ARBA" id="ARBA00023014"/>
    </source>
</evidence>
<name>G0EEG8_PYRF1</name>
<gene>
    <name evidence="13" type="ordered locus">Pyrfu_0137</name>
</gene>
<evidence type="ECO:0000256" key="3">
    <source>
        <dbReference type="ARBA" id="ARBA00012030"/>
    </source>
</evidence>
<dbReference type="GeneID" id="11139771"/>
<dbReference type="GO" id="GO:0004844">
    <property type="term" value="F:uracil DNA N-glycosylase activity"/>
    <property type="evidence" value="ECO:0007669"/>
    <property type="project" value="UniProtKB-EC"/>
</dbReference>
<dbReference type="InterPro" id="IPR051536">
    <property type="entry name" value="UDG_Type-4/5"/>
</dbReference>
<dbReference type="EC" id="3.2.2.27" evidence="3"/>
<dbReference type="eggNOG" id="arCOG00905">
    <property type="taxonomic scope" value="Archaea"/>
</dbReference>
<keyword evidence="14" id="KW-1185">Reference proteome</keyword>
<evidence type="ECO:0000256" key="1">
    <source>
        <dbReference type="ARBA" id="ARBA00001400"/>
    </source>
</evidence>
<dbReference type="SMART" id="SM00986">
    <property type="entry name" value="UDG"/>
    <property type="match status" value="1"/>
</dbReference>
<dbReference type="PANTHER" id="PTHR33693">
    <property type="entry name" value="TYPE-5 URACIL-DNA GLYCOSYLASE"/>
    <property type="match status" value="1"/>
</dbReference>
<comment type="catalytic activity">
    <reaction evidence="1">
        <text>Hydrolyzes single-stranded DNA or mismatched double-stranded DNA and polynucleotides, releasing free uracil.</text>
        <dbReference type="EC" id="3.2.2.27"/>
    </reaction>
</comment>
<feature type="domain" description="Uracil-DNA glycosylase-like" evidence="12">
    <location>
        <begin position="36"/>
        <end position="195"/>
    </location>
</feature>
<dbReference type="Pfam" id="PF03167">
    <property type="entry name" value="UDG"/>
    <property type="match status" value="1"/>
</dbReference>
<evidence type="ECO:0000256" key="4">
    <source>
        <dbReference type="ARBA" id="ARBA00019403"/>
    </source>
</evidence>
<evidence type="ECO:0000259" key="12">
    <source>
        <dbReference type="SMART" id="SM00986"/>
    </source>
</evidence>
<sequence>MALNVEEKQKEYEKLVKEIVSCTKCPLYKTRKNPVVGEGPLDTKIMFVGEAPGRQEDETGRPFVGAAGKLLTTLIEDALGIKRSEVYITNILKCRPPGNRDPREDEIRACTPYLWRQIRLIEPRVIVALGRFAGRTLFEKAGLVWRSMKAHRGRTYKAVIEGVEVVIIPTYHPAAALYNPTLRTQLESDFRNVIRPVVDKVLGRARETEKRETKQRTLFDFLKHG</sequence>
<dbReference type="GO" id="GO:0051539">
    <property type="term" value="F:4 iron, 4 sulfur cluster binding"/>
    <property type="evidence" value="ECO:0007669"/>
    <property type="project" value="UniProtKB-KW"/>
</dbReference>
<dbReference type="GO" id="GO:0046872">
    <property type="term" value="F:metal ion binding"/>
    <property type="evidence" value="ECO:0007669"/>
    <property type="project" value="UniProtKB-KW"/>
</dbReference>
<evidence type="ECO:0000256" key="8">
    <source>
        <dbReference type="ARBA" id="ARBA00022801"/>
    </source>
</evidence>
<evidence type="ECO:0000256" key="9">
    <source>
        <dbReference type="ARBA" id="ARBA00023004"/>
    </source>
</evidence>
<dbReference type="SUPFAM" id="SSF52141">
    <property type="entry name" value="Uracil-DNA glycosylase-like"/>
    <property type="match status" value="1"/>
</dbReference>
<dbReference type="Gene3D" id="3.40.470.10">
    <property type="entry name" value="Uracil-DNA glycosylase-like domain"/>
    <property type="match status" value="1"/>
</dbReference>
<keyword evidence="11" id="KW-0234">DNA repair</keyword>
<dbReference type="GO" id="GO:0006281">
    <property type="term" value="P:DNA repair"/>
    <property type="evidence" value="ECO:0007669"/>
    <property type="project" value="UniProtKB-KW"/>
</dbReference>
<dbReference type="NCBIfam" id="NF040953">
    <property type="entry name" value="Arch_udg"/>
    <property type="match status" value="1"/>
</dbReference>
<dbReference type="EMBL" id="CP002838">
    <property type="protein sequence ID" value="AEM38009.1"/>
    <property type="molecule type" value="Genomic_DNA"/>
</dbReference>
<evidence type="ECO:0000256" key="6">
    <source>
        <dbReference type="ARBA" id="ARBA00022723"/>
    </source>
</evidence>
<evidence type="ECO:0000256" key="7">
    <source>
        <dbReference type="ARBA" id="ARBA00022763"/>
    </source>
</evidence>
<comment type="similarity">
    <text evidence="2">Belongs to the uracil-DNA glycosylase (UDG) superfamily. Type 4 (UDGa) family.</text>
</comment>
<keyword evidence="7" id="KW-0227">DNA damage</keyword>
<keyword evidence="5" id="KW-0004">4Fe-4S</keyword>
<accession>G0EEG8</accession>
<protein>
    <recommendedName>
        <fullName evidence="4">Type-4 uracil-DNA glycosylase</fullName>
        <ecNumber evidence="3">3.2.2.27</ecNumber>
    </recommendedName>
</protein>
<keyword evidence="9" id="KW-0408">Iron</keyword>
<dbReference type="CDD" id="cd10030">
    <property type="entry name" value="UDG-F4_TTUDGA_SPO1dp_like"/>
    <property type="match status" value="1"/>
</dbReference>
<dbReference type="KEGG" id="pfm:Pyrfu_0137"/>
<dbReference type="AlphaFoldDB" id="G0EEG8"/>
<dbReference type="InParanoid" id="G0EEG8"/>
<dbReference type="InterPro" id="IPR036895">
    <property type="entry name" value="Uracil-DNA_glycosylase-like_sf"/>
</dbReference>
<dbReference type="InterPro" id="IPR053423">
    <property type="entry name" value="Type-4_UDG"/>
</dbReference>
<dbReference type="STRING" id="694429.Pyrfu_0137"/>
<keyword evidence="8" id="KW-0378">Hydrolase</keyword>
<organism evidence="13 14">
    <name type="scientific">Pyrolobus fumarii (strain DSM 11204 / 1A)</name>
    <dbReference type="NCBI Taxonomy" id="694429"/>
    <lineage>
        <taxon>Archaea</taxon>
        <taxon>Thermoproteota</taxon>
        <taxon>Thermoprotei</taxon>
        <taxon>Desulfurococcales</taxon>
        <taxon>Pyrodictiaceae</taxon>
        <taxon>Pyrolobus</taxon>
    </lineage>
</organism>
<dbReference type="InterPro" id="IPR005273">
    <property type="entry name" value="Ura-DNA_glyco_family4"/>
</dbReference>
<dbReference type="RefSeq" id="WP_014025686.1">
    <property type="nucleotide sequence ID" value="NC_015931.1"/>
</dbReference>
<evidence type="ECO:0000256" key="11">
    <source>
        <dbReference type="ARBA" id="ARBA00023204"/>
    </source>
</evidence>
<proteinExistence type="inferred from homology"/>
<evidence type="ECO:0000256" key="2">
    <source>
        <dbReference type="ARBA" id="ARBA00006521"/>
    </source>
</evidence>
<dbReference type="InterPro" id="IPR005122">
    <property type="entry name" value="Uracil-DNA_glycosylase-like"/>
</dbReference>
<dbReference type="PANTHER" id="PTHR33693:SF1">
    <property type="entry name" value="TYPE-4 URACIL-DNA GLYCOSYLASE"/>
    <property type="match status" value="1"/>
</dbReference>
<keyword evidence="6" id="KW-0479">Metal-binding</keyword>
<dbReference type="NCBIfam" id="TIGR00758">
    <property type="entry name" value="UDG_fam4"/>
    <property type="match status" value="1"/>
</dbReference>